<dbReference type="HOGENOM" id="CLU_3339207_0_0_9"/>
<protein>
    <submittedName>
        <fullName evidence="1">Uncharacterized protein</fullName>
    </submittedName>
</protein>
<organism evidence="1 2">
    <name type="scientific">Alicyclobacillus acidocaldarius (strain Tc-4-1)</name>
    <name type="common">Bacillus acidocaldarius</name>
    <dbReference type="NCBI Taxonomy" id="1048834"/>
    <lineage>
        <taxon>Bacteria</taxon>
        <taxon>Bacillati</taxon>
        <taxon>Bacillota</taxon>
        <taxon>Bacilli</taxon>
        <taxon>Bacillales</taxon>
        <taxon>Alicyclobacillaceae</taxon>
        <taxon>Alicyclobacillus</taxon>
    </lineage>
</organism>
<gene>
    <name evidence="1" type="ordered locus">TC41_1041</name>
</gene>
<dbReference type="KEGG" id="aad:TC41_1041"/>
<evidence type="ECO:0000313" key="2">
    <source>
        <dbReference type="Proteomes" id="UP000000292"/>
    </source>
</evidence>
<reference evidence="2" key="2">
    <citation type="submission" date="2011-06" db="EMBL/GenBank/DDBJ databases">
        <title>The complete genome sequence of Alicyclobacillus acidocaldarius sp. Tc-4-1.</title>
        <authorList>
            <person name="Chen Y."/>
            <person name="He Y."/>
            <person name="Dong Z."/>
            <person name="Hu S."/>
        </authorList>
    </citation>
    <scope>NUCLEOTIDE SEQUENCE [LARGE SCALE GENOMIC DNA]</scope>
    <source>
        <strain evidence="2">Tc-4-1</strain>
    </source>
</reference>
<dbReference type="EMBL" id="CP002902">
    <property type="protein sequence ID" value="AEJ42993.1"/>
    <property type="molecule type" value="Genomic_DNA"/>
</dbReference>
<dbReference type="AlphaFoldDB" id="F8IG97"/>
<sequence>MPASSYQALASSVESPLALAPVNRFSKYRYSTSSGVR</sequence>
<evidence type="ECO:0000313" key="1">
    <source>
        <dbReference type="EMBL" id="AEJ42993.1"/>
    </source>
</evidence>
<reference evidence="1 2" key="1">
    <citation type="journal article" date="2011" name="J. Bacteriol.">
        <title>Complete Genome Sequence of Alicyclobacillus acidocaldarius Strain Tc-4-1.</title>
        <authorList>
            <person name="Chen Y."/>
            <person name="He Y."/>
            <person name="Zhang B."/>
            <person name="Yang J."/>
            <person name="Li W."/>
            <person name="Dong Z."/>
            <person name="Hu S."/>
        </authorList>
    </citation>
    <scope>NUCLEOTIDE SEQUENCE [LARGE SCALE GENOMIC DNA]</scope>
    <source>
        <strain evidence="1 2">Tc-4-1</strain>
    </source>
</reference>
<proteinExistence type="predicted"/>
<accession>F8IG97</accession>
<dbReference type="Proteomes" id="UP000000292">
    <property type="component" value="Chromosome"/>
</dbReference>
<name>F8IG97_ALIAT</name>
<dbReference type="STRING" id="1048834.TC41_1041"/>